<dbReference type="Proteomes" id="UP001595724">
    <property type="component" value="Unassembled WGS sequence"/>
</dbReference>
<dbReference type="RefSeq" id="WP_386712436.1">
    <property type="nucleotide sequence ID" value="NZ_JBHRYF010000014.1"/>
</dbReference>
<evidence type="ECO:0000256" key="9">
    <source>
        <dbReference type="ARBA" id="ARBA00022989"/>
    </source>
</evidence>
<feature type="binding site" description="axial binding residue" evidence="14">
    <location>
        <position position="94"/>
    </location>
    <ligand>
        <name>heme</name>
        <dbReference type="ChEBI" id="CHEBI:30413"/>
    </ligand>
    <ligandPart>
        <name>Fe</name>
        <dbReference type="ChEBI" id="CHEBI:18248"/>
    </ligandPart>
</feature>
<feature type="transmembrane region" description="Helical" evidence="14">
    <location>
        <begin position="129"/>
        <end position="146"/>
    </location>
</feature>
<dbReference type="PANTHER" id="PTHR40255:SF1">
    <property type="entry name" value="PROTOPORPHYRINOGEN IX OXIDASE"/>
    <property type="match status" value="1"/>
</dbReference>
<dbReference type="InterPro" id="IPR005265">
    <property type="entry name" value="HemJ-like"/>
</dbReference>
<feature type="binding site" description="axial binding residue" evidence="14">
    <location>
        <position position="11"/>
    </location>
    <ligand>
        <name>heme</name>
        <dbReference type="ChEBI" id="CHEBI:30413"/>
    </ligand>
    <ligandPart>
        <name>Fe</name>
        <dbReference type="ChEBI" id="CHEBI:18248"/>
    </ligandPart>
</feature>
<evidence type="ECO:0000256" key="12">
    <source>
        <dbReference type="ARBA" id="ARBA00023136"/>
    </source>
</evidence>
<proteinExistence type="inferred from homology"/>
<comment type="caution">
    <text evidence="16">The sequence shown here is derived from an EMBL/GenBank/DDBJ whole genome shotgun (WGS) entry which is preliminary data.</text>
</comment>
<evidence type="ECO:0000256" key="11">
    <source>
        <dbReference type="ARBA" id="ARBA00023004"/>
    </source>
</evidence>
<dbReference type="PANTHER" id="PTHR40255">
    <property type="entry name" value="UPF0093 MEMBRANE PROTEIN SLR1790"/>
    <property type="match status" value="1"/>
</dbReference>
<evidence type="ECO:0000256" key="15">
    <source>
        <dbReference type="PIRNR" id="PIRNR004638"/>
    </source>
</evidence>
<keyword evidence="11 14" id="KW-0408">Iron</keyword>
<evidence type="ECO:0000256" key="8">
    <source>
        <dbReference type="ARBA" id="ARBA00022723"/>
    </source>
</evidence>
<feature type="transmembrane region" description="Helical" evidence="14">
    <location>
        <begin position="12"/>
        <end position="34"/>
    </location>
</feature>
<feature type="transmembrane region" description="Helical" evidence="14">
    <location>
        <begin position="55"/>
        <end position="77"/>
    </location>
</feature>
<comment type="pathway">
    <text evidence="2 14 15">Porphyrin-containing compound metabolism; protoporphyrin-IX biosynthesis; protoporphyrin-IX from protoporphyrinogen-IX: step 1/1.</text>
</comment>
<gene>
    <name evidence="16" type="ORF">ACFOM9_14600</name>
</gene>
<sequence>MQAYLWVKTGHLVFVIAWMAAVFYLPRILVNLVEAGNEPAVRARLLLMGRRLYRFGHMMFGLALALGLVLWLGYRVLPGFPTMVGAGTGWLHAKLGLVALLLAYFIFAGRWLKGFDTGRSLPSSKALRWFNELPVLLLVAVVYLVLAKPF</sequence>
<keyword evidence="9 14" id="KW-1133">Transmembrane helix</keyword>
<evidence type="ECO:0000256" key="13">
    <source>
        <dbReference type="ARBA" id="ARBA00048390"/>
    </source>
</evidence>
<evidence type="ECO:0000256" key="3">
    <source>
        <dbReference type="ARBA" id="ARBA00006501"/>
    </source>
</evidence>
<evidence type="ECO:0000256" key="10">
    <source>
        <dbReference type="ARBA" id="ARBA00023002"/>
    </source>
</evidence>
<comment type="subcellular location">
    <subcellularLocation>
        <location evidence="1 14">Cell membrane</location>
        <topology evidence="1 14">Multi-pass membrane protein</topology>
    </subcellularLocation>
</comment>
<evidence type="ECO:0000256" key="14">
    <source>
        <dbReference type="HAMAP-Rule" id="MF_02239"/>
    </source>
</evidence>
<keyword evidence="5 14" id="KW-1003">Cell membrane</keyword>
<evidence type="ECO:0000256" key="5">
    <source>
        <dbReference type="ARBA" id="ARBA00022475"/>
    </source>
</evidence>
<comment type="function">
    <text evidence="14 15">Catalyzes the oxidation of protoporphyrinogen IX to protoporphyrin IX.</text>
</comment>
<dbReference type="EMBL" id="JBHRYF010000014">
    <property type="protein sequence ID" value="MFC3661289.1"/>
    <property type="molecule type" value="Genomic_DNA"/>
</dbReference>
<dbReference type="Pfam" id="PF03653">
    <property type="entry name" value="UPF0093"/>
    <property type="match status" value="1"/>
</dbReference>
<comment type="cofactor">
    <cofactor evidence="14 15">
        <name>heme b</name>
        <dbReference type="ChEBI" id="CHEBI:60344"/>
    </cofactor>
    <text evidence="14 15">Binds 1 heme b (iron(II)-protoporphyrin IX) group per subunit.</text>
</comment>
<accession>A0ABV7UX95</accession>
<evidence type="ECO:0000256" key="4">
    <source>
        <dbReference type="ARBA" id="ARBA00017504"/>
    </source>
</evidence>
<comment type="similarity">
    <text evidence="3 14 15">Belongs to the HemJ family.</text>
</comment>
<keyword evidence="7 14" id="KW-0812">Transmembrane</keyword>
<keyword evidence="6 14" id="KW-0349">Heme</keyword>
<evidence type="ECO:0000256" key="2">
    <source>
        <dbReference type="ARBA" id="ARBA00005073"/>
    </source>
</evidence>
<keyword evidence="10 14" id="KW-0560">Oxidoreductase</keyword>
<evidence type="ECO:0000313" key="16">
    <source>
        <dbReference type="EMBL" id="MFC3661289.1"/>
    </source>
</evidence>
<evidence type="ECO:0000256" key="7">
    <source>
        <dbReference type="ARBA" id="ARBA00022692"/>
    </source>
</evidence>
<evidence type="ECO:0000313" key="17">
    <source>
        <dbReference type="Proteomes" id="UP001595724"/>
    </source>
</evidence>
<organism evidence="16 17">
    <name type="scientific">Luteimonas notoginsengisoli</name>
    <dbReference type="NCBI Taxonomy" id="1578200"/>
    <lineage>
        <taxon>Bacteria</taxon>
        <taxon>Pseudomonadati</taxon>
        <taxon>Pseudomonadota</taxon>
        <taxon>Gammaproteobacteria</taxon>
        <taxon>Lysobacterales</taxon>
        <taxon>Lysobacteraceae</taxon>
        <taxon>Luteimonas</taxon>
    </lineage>
</organism>
<keyword evidence="8 14" id="KW-0479">Metal-binding</keyword>
<keyword evidence="17" id="KW-1185">Reference proteome</keyword>
<dbReference type="EC" id="1.3.99.-" evidence="14 15"/>
<comment type="subunit">
    <text evidence="14">Homodimer.</text>
</comment>
<name>A0ABV7UX95_9GAMM</name>
<reference evidence="17" key="1">
    <citation type="journal article" date="2019" name="Int. J. Syst. Evol. Microbiol.">
        <title>The Global Catalogue of Microorganisms (GCM) 10K type strain sequencing project: providing services to taxonomists for standard genome sequencing and annotation.</title>
        <authorList>
            <consortium name="The Broad Institute Genomics Platform"/>
            <consortium name="The Broad Institute Genome Sequencing Center for Infectious Disease"/>
            <person name="Wu L."/>
            <person name="Ma J."/>
        </authorList>
    </citation>
    <scope>NUCLEOTIDE SEQUENCE [LARGE SCALE GENOMIC DNA]</scope>
    <source>
        <strain evidence="17">KCTC 42211</strain>
    </source>
</reference>
<protein>
    <recommendedName>
        <fullName evidence="4 14">Protoporphyrinogen IX oxidase</fullName>
        <shortName evidence="14">PPO</shortName>
        <ecNumber evidence="14 15">1.3.99.-</ecNumber>
    </recommendedName>
</protein>
<evidence type="ECO:0000256" key="1">
    <source>
        <dbReference type="ARBA" id="ARBA00004651"/>
    </source>
</evidence>
<feature type="transmembrane region" description="Helical" evidence="14">
    <location>
        <begin position="89"/>
        <end position="108"/>
    </location>
</feature>
<comment type="catalytic activity">
    <reaction evidence="13 14 15">
        <text>protoporphyrinogen IX + 3 A = protoporphyrin IX + 3 AH2</text>
        <dbReference type="Rhea" id="RHEA:62000"/>
        <dbReference type="ChEBI" id="CHEBI:13193"/>
        <dbReference type="ChEBI" id="CHEBI:17499"/>
        <dbReference type="ChEBI" id="CHEBI:57306"/>
        <dbReference type="ChEBI" id="CHEBI:57307"/>
    </reaction>
</comment>
<dbReference type="HAMAP" id="MF_02239">
    <property type="entry name" value="HemJ"/>
    <property type="match status" value="1"/>
</dbReference>
<dbReference type="PIRSF" id="PIRSF004638">
    <property type="entry name" value="UCP004638"/>
    <property type="match status" value="1"/>
</dbReference>
<keyword evidence="12 14" id="KW-0472">Membrane</keyword>
<evidence type="ECO:0000256" key="6">
    <source>
        <dbReference type="ARBA" id="ARBA00022617"/>
    </source>
</evidence>